<gene>
    <name evidence="2" type="ORF">C1645_775614</name>
</gene>
<keyword evidence="1" id="KW-1133">Transmembrane helix</keyword>
<name>A0A397SR38_9GLOM</name>
<dbReference type="EMBL" id="QKYT01000275">
    <property type="protein sequence ID" value="RIA88192.1"/>
    <property type="molecule type" value="Genomic_DNA"/>
</dbReference>
<keyword evidence="3" id="KW-1185">Reference proteome</keyword>
<dbReference type="Proteomes" id="UP000265703">
    <property type="component" value="Unassembled WGS sequence"/>
</dbReference>
<sequence length="323" mass="37895">MINRLCCEIVVPILWRDPWRYSINYKNKNYLLAMIGFSLPDNIKEFLNSQGIQLPSILHQSLLFDYFSFCESINIDIMNSIICIGSSFIQFSLQQEFYNLIMRKCSELKYLDMGSSIKHQIYYFPEAKAHLKSLCELKCETCINYKFFYGLSRICQNIQRFVIINISPKTVYTGLIKLIEVQKNLKYFEWRDDFLANDNLCPYEEVFLMLEKKADILNNLVINLKYRFFVHSTLQKIILKFHKLKLLMVNGYVLISKEPSSMLIYPDLEILHIDYITISAASSIIENSGGNLKEILLFNTLILNIILMKNLLILFVTFINIVL</sequence>
<dbReference type="AlphaFoldDB" id="A0A397SR38"/>
<dbReference type="OrthoDB" id="2338937at2759"/>
<organism evidence="2 3">
    <name type="scientific">Glomus cerebriforme</name>
    <dbReference type="NCBI Taxonomy" id="658196"/>
    <lineage>
        <taxon>Eukaryota</taxon>
        <taxon>Fungi</taxon>
        <taxon>Fungi incertae sedis</taxon>
        <taxon>Mucoromycota</taxon>
        <taxon>Glomeromycotina</taxon>
        <taxon>Glomeromycetes</taxon>
        <taxon>Glomerales</taxon>
        <taxon>Glomeraceae</taxon>
        <taxon>Glomus</taxon>
    </lineage>
</organism>
<evidence type="ECO:0000313" key="3">
    <source>
        <dbReference type="Proteomes" id="UP000265703"/>
    </source>
</evidence>
<evidence type="ECO:0000313" key="2">
    <source>
        <dbReference type="EMBL" id="RIA88192.1"/>
    </source>
</evidence>
<keyword evidence="1" id="KW-0472">Membrane</keyword>
<evidence type="ECO:0008006" key="4">
    <source>
        <dbReference type="Google" id="ProtNLM"/>
    </source>
</evidence>
<comment type="caution">
    <text evidence="2">The sequence shown here is derived from an EMBL/GenBank/DDBJ whole genome shotgun (WGS) entry which is preliminary data.</text>
</comment>
<feature type="transmembrane region" description="Helical" evidence="1">
    <location>
        <begin position="301"/>
        <end position="322"/>
    </location>
</feature>
<reference evidence="2 3" key="1">
    <citation type="submission" date="2018-06" db="EMBL/GenBank/DDBJ databases">
        <title>Comparative genomics reveals the genomic features of Rhizophagus irregularis, R. cerebriforme, R. diaphanum and Gigaspora rosea, and their symbiotic lifestyle signature.</title>
        <authorList>
            <person name="Morin E."/>
            <person name="San Clemente H."/>
            <person name="Chen E.C.H."/>
            <person name="De La Providencia I."/>
            <person name="Hainaut M."/>
            <person name="Kuo A."/>
            <person name="Kohler A."/>
            <person name="Murat C."/>
            <person name="Tang N."/>
            <person name="Roy S."/>
            <person name="Loubradou J."/>
            <person name="Henrissat B."/>
            <person name="Grigoriev I.V."/>
            <person name="Corradi N."/>
            <person name="Roux C."/>
            <person name="Martin F.M."/>
        </authorList>
    </citation>
    <scope>NUCLEOTIDE SEQUENCE [LARGE SCALE GENOMIC DNA]</scope>
    <source>
        <strain evidence="2 3">DAOM 227022</strain>
    </source>
</reference>
<accession>A0A397SR38</accession>
<evidence type="ECO:0000256" key="1">
    <source>
        <dbReference type="SAM" id="Phobius"/>
    </source>
</evidence>
<proteinExistence type="predicted"/>
<keyword evidence="1" id="KW-0812">Transmembrane</keyword>
<protein>
    <recommendedName>
        <fullName evidence="4">F-box domain-containing protein</fullName>
    </recommendedName>
</protein>